<evidence type="ECO:0000313" key="2">
    <source>
        <dbReference type="Proteomes" id="UP000481153"/>
    </source>
</evidence>
<dbReference type="AlphaFoldDB" id="A0A6G0WNF1"/>
<organism evidence="1 2">
    <name type="scientific">Aphanomyces euteiches</name>
    <dbReference type="NCBI Taxonomy" id="100861"/>
    <lineage>
        <taxon>Eukaryota</taxon>
        <taxon>Sar</taxon>
        <taxon>Stramenopiles</taxon>
        <taxon>Oomycota</taxon>
        <taxon>Saprolegniomycetes</taxon>
        <taxon>Saprolegniales</taxon>
        <taxon>Verrucalvaceae</taxon>
        <taxon>Aphanomyces</taxon>
    </lineage>
</organism>
<proteinExistence type="predicted"/>
<dbReference type="EMBL" id="VJMJ01000172">
    <property type="protein sequence ID" value="KAF0728885.1"/>
    <property type="molecule type" value="Genomic_DNA"/>
</dbReference>
<reference evidence="1 2" key="1">
    <citation type="submission" date="2019-07" db="EMBL/GenBank/DDBJ databases">
        <title>Genomics analysis of Aphanomyces spp. identifies a new class of oomycete effector associated with host adaptation.</title>
        <authorList>
            <person name="Gaulin E."/>
        </authorList>
    </citation>
    <scope>NUCLEOTIDE SEQUENCE [LARGE SCALE GENOMIC DNA]</scope>
    <source>
        <strain evidence="1 2">ATCC 201684</strain>
    </source>
</reference>
<protein>
    <submittedName>
        <fullName evidence="1">Uncharacterized protein</fullName>
    </submittedName>
</protein>
<dbReference type="VEuPathDB" id="FungiDB:AeMF1_014809"/>
<sequence length="103" mass="11596">MSQLEFNVKSWSQADLDPYVEGIKNIFAKGLDGKSDSVRVKARDILSLLRDMRHKTFNISQVKSYLSSEFGLGAGRTDSENPQQALVPRITKQRQNVSCLLSH</sequence>
<accession>A0A6G0WNF1</accession>
<evidence type="ECO:0000313" key="1">
    <source>
        <dbReference type="EMBL" id="KAF0728885.1"/>
    </source>
</evidence>
<comment type="caution">
    <text evidence="1">The sequence shown here is derived from an EMBL/GenBank/DDBJ whole genome shotgun (WGS) entry which is preliminary data.</text>
</comment>
<gene>
    <name evidence="1" type="ORF">Ae201684_013454</name>
</gene>
<dbReference type="Proteomes" id="UP000481153">
    <property type="component" value="Unassembled WGS sequence"/>
</dbReference>
<name>A0A6G0WNF1_9STRA</name>
<keyword evidence="2" id="KW-1185">Reference proteome</keyword>